<name>A0A6H5G6X8_9HEMI</name>
<feature type="region of interest" description="Disordered" evidence="1">
    <location>
        <begin position="1"/>
        <end position="57"/>
    </location>
</feature>
<dbReference type="Proteomes" id="UP000479000">
    <property type="component" value="Unassembled WGS sequence"/>
</dbReference>
<feature type="compositionally biased region" description="Basic residues" evidence="1">
    <location>
        <begin position="176"/>
        <end position="188"/>
    </location>
</feature>
<accession>A0A6H5G6X8</accession>
<feature type="compositionally biased region" description="Polar residues" evidence="1">
    <location>
        <begin position="39"/>
        <end position="57"/>
    </location>
</feature>
<feature type="region of interest" description="Disordered" evidence="1">
    <location>
        <begin position="72"/>
        <end position="220"/>
    </location>
</feature>
<evidence type="ECO:0000313" key="3">
    <source>
        <dbReference type="Proteomes" id="UP000479000"/>
    </source>
</evidence>
<feature type="compositionally biased region" description="Pro residues" evidence="1">
    <location>
        <begin position="211"/>
        <end position="220"/>
    </location>
</feature>
<feature type="compositionally biased region" description="Basic and acidic residues" evidence="1">
    <location>
        <begin position="86"/>
        <end position="100"/>
    </location>
</feature>
<evidence type="ECO:0000313" key="2">
    <source>
        <dbReference type="EMBL" id="CAA9997692.1"/>
    </source>
</evidence>
<feature type="compositionally biased region" description="Basic and acidic residues" evidence="1">
    <location>
        <begin position="15"/>
        <end position="30"/>
    </location>
</feature>
<gene>
    <name evidence="2" type="ORF">NTEN_LOCUS3986</name>
</gene>
<sequence length="220" mass="24688">MFWPRILPTNRRKTRIGEEFEETRPKRDIKPPSWMKDYVSQSNGSKPSSSEPTANLQRSEMVIPQAAIGTIKGATSAETSHSQSVRHGEQHRCSSSDDGARNGTGGRNATPTIPPAPKAQPANDNPSQARAQYANEGQRRGMERWLRKRQERAQQQATTQRGHRAEQAAAGETKTAPRRRKRRPRHNRQPAGRVVWTEPSGHTVTWNMMAGPPPNAKQHR</sequence>
<dbReference type="EMBL" id="CADCXU010005910">
    <property type="protein sequence ID" value="CAA9997692.1"/>
    <property type="molecule type" value="Genomic_DNA"/>
</dbReference>
<dbReference type="AlphaFoldDB" id="A0A6H5G6X8"/>
<evidence type="ECO:0000256" key="1">
    <source>
        <dbReference type="SAM" id="MobiDB-lite"/>
    </source>
</evidence>
<reference evidence="2 3" key="1">
    <citation type="submission" date="2020-02" db="EMBL/GenBank/DDBJ databases">
        <authorList>
            <person name="Ferguson B K."/>
        </authorList>
    </citation>
    <scope>NUCLEOTIDE SEQUENCE [LARGE SCALE GENOMIC DNA]</scope>
</reference>
<protein>
    <submittedName>
        <fullName evidence="2">Uncharacterized protein</fullName>
    </submittedName>
</protein>
<organism evidence="2 3">
    <name type="scientific">Nesidiocoris tenuis</name>
    <dbReference type="NCBI Taxonomy" id="355587"/>
    <lineage>
        <taxon>Eukaryota</taxon>
        <taxon>Metazoa</taxon>
        <taxon>Ecdysozoa</taxon>
        <taxon>Arthropoda</taxon>
        <taxon>Hexapoda</taxon>
        <taxon>Insecta</taxon>
        <taxon>Pterygota</taxon>
        <taxon>Neoptera</taxon>
        <taxon>Paraneoptera</taxon>
        <taxon>Hemiptera</taxon>
        <taxon>Heteroptera</taxon>
        <taxon>Panheteroptera</taxon>
        <taxon>Cimicomorpha</taxon>
        <taxon>Miridae</taxon>
        <taxon>Dicyphina</taxon>
        <taxon>Nesidiocoris</taxon>
    </lineage>
</organism>
<keyword evidence="3" id="KW-1185">Reference proteome</keyword>
<feature type="compositionally biased region" description="Polar residues" evidence="1">
    <location>
        <begin position="76"/>
        <end position="85"/>
    </location>
</feature>
<proteinExistence type="predicted"/>